<organism evidence="1 2">
    <name type="scientific">Austropuccinia psidii MF-1</name>
    <dbReference type="NCBI Taxonomy" id="1389203"/>
    <lineage>
        <taxon>Eukaryota</taxon>
        <taxon>Fungi</taxon>
        <taxon>Dikarya</taxon>
        <taxon>Basidiomycota</taxon>
        <taxon>Pucciniomycotina</taxon>
        <taxon>Pucciniomycetes</taxon>
        <taxon>Pucciniales</taxon>
        <taxon>Sphaerophragmiaceae</taxon>
        <taxon>Austropuccinia</taxon>
    </lineage>
</organism>
<name>A0A9Q3PIH1_9BASI</name>
<sequence length="100" mass="10927">MFSYSNLSSPASLPPGLLVASPATPSWVQSKIPTPPLTLTLAALKIDFGYYFFLFDSEMNQLGSNMRLFFGTTPPTPNTFCNAHDIIMASINPLYFGTLT</sequence>
<evidence type="ECO:0000313" key="2">
    <source>
        <dbReference type="Proteomes" id="UP000765509"/>
    </source>
</evidence>
<protein>
    <submittedName>
        <fullName evidence="1">Uncharacterized protein</fullName>
    </submittedName>
</protein>
<proteinExistence type="predicted"/>
<dbReference type="AlphaFoldDB" id="A0A9Q3PIH1"/>
<keyword evidence="2" id="KW-1185">Reference proteome</keyword>
<comment type="caution">
    <text evidence="1">The sequence shown here is derived from an EMBL/GenBank/DDBJ whole genome shotgun (WGS) entry which is preliminary data.</text>
</comment>
<reference evidence="1" key="1">
    <citation type="submission" date="2021-03" db="EMBL/GenBank/DDBJ databases">
        <title>Draft genome sequence of rust myrtle Austropuccinia psidii MF-1, a brazilian biotype.</title>
        <authorList>
            <person name="Quecine M.C."/>
            <person name="Pachon D.M.R."/>
            <person name="Bonatelli M.L."/>
            <person name="Correr F.H."/>
            <person name="Franceschini L.M."/>
            <person name="Leite T.F."/>
            <person name="Margarido G.R.A."/>
            <person name="Almeida C.A."/>
            <person name="Ferrarezi J.A."/>
            <person name="Labate C.A."/>
        </authorList>
    </citation>
    <scope>NUCLEOTIDE SEQUENCE</scope>
    <source>
        <strain evidence="1">MF-1</strain>
    </source>
</reference>
<evidence type="ECO:0000313" key="1">
    <source>
        <dbReference type="EMBL" id="MBW0563103.1"/>
    </source>
</evidence>
<gene>
    <name evidence="1" type="ORF">O181_102818</name>
</gene>
<dbReference type="Proteomes" id="UP000765509">
    <property type="component" value="Unassembled WGS sequence"/>
</dbReference>
<dbReference type="EMBL" id="AVOT02073717">
    <property type="protein sequence ID" value="MBW0563103.1"/>
    <property type="molecule type" value="Genomic_DNA"/>
</dbReference>
<accession>A0A9Q3PIH1</accession>